<dbReference type="Gene3D" id="3.10.120.10">
    <property type="entry name" value="Cytochrome b5-like heme/steroid binding domain"/>
    <property type="match status" value="1"/>
</dbReference>
<comment type="cofactor">
    <cofactor evidence="1">
        <name>FMN</name>
        <dbReference type="ChEBI" id="CHEBI:58210"/>
    </cofactor>
</comment>
<dbReference type="FunFam" id="3.20.20.70:FF:000062">
    <property type="entry name" value="Cytochrome b2, mitochondrial, putative"/>
    <property type="match status" value="1"/>
</dbReference>
<keyword evidence="11" id="KW-0496">Mitochondrion</keyword>
<dbReference type="Pfam" id="PF01070">
    <property type="entry name" value="FMN_dh"/>
    <property type="match status" value="1"/>
</dbReference>
<evidence type="ECO:0000256" key="10">
    <source>
        <dbReference type="ARBA" id="ARBA00023004"/>
    </source>
</evidence>
<evidence type="ECO:0000256" key="9">
    <source>
        <dbReference type="ARBA" id="ARBA00023002"/>
    </source>
</evidence>
<keyword evidence="8 17" id="KW-0479">Metal-binding</keyword>
<keyword evidence="5 17" id="KW-0349">Heme</keyword>
<keyword evidence="9" id="KW-0560">Oxidoreductase</keyword>
<dbReference type="GO" id="GO:0046872">
    <property type="term" value="F:metal ion binding"/>
    <property type="evidence" value="ECO:0007669"/>
    <property type="project" value="UniProtKB-UniRule"/>
</dbReference>
<evidence type="ECO:0000256" key="1">
    <source>
        <dbReference type="ARBA" id="ARBA00001917"/>
    </source>
</evidence>
<dbReference type="InterPro" id="IPR018506">
    <property type="entry name" value="Cyt_B5_heme-BS"/>
</dbReference>
<comment type="caution">
    <text evidence="20">The sequence shown here is derived from an EMBL/GenBank/DDBJ whole genome shotgun (WGS) entry which is preliminary data.</text>
</comment>
<proteinExistence type="inferred from homology"/>
<reference evidence="20" key="2">
    <citation type="journal article" date="2023" name="IMA Fungus">
        <title>Comparative genomic study of the Penicillium genus elucidates a diverse pangenome and 15 lateral gene transfer events.</title>
        <authorList>
            <person name="Petersen C."/>
            <person name="Sorensen T."/>
            <person name="Nielsen M.R."/>
            <person name="Sondergaard T.E."/>
            <person name="Sorensen J.L."/>
            <person name="Fitzpatrick D.A."/>
            <person name="Frisvad J.C."/>
            <person name="Nielsen K.L."/>
        </authorList>
    </citation>
    <scope>NUCLEOTIDE SEQUENCE</scope>
    <source>
        <strain evidence="20">IBT 35675</strain>
    </source>
</reference>
<comment type="similarity">
    <text evidence="14">In the N-terminal section; belongs to the cytochrome b5 family.</text>
</comment>
<dbReference type="InterPro" id="IPR037458">
    <property type="entry name" value="L-MDH/L-LDH_FMN-bd"/>
</dbReference>
<evidence type="ECO:0000259" key="19">
    <source>
        <dbReference type="PROSITE" id="PS51349"/>
    </source>
</evidence>
<gene>
    <name evidence="20" type="ORF">N7541_010902</name>
</gene>
<evidence type="ECO:0000256" key="15">
    <source>
        <dbReference type="ARBA" id="ARBA00066458"/>
    </source>
</evidence>
<evidence type="ECO:0000256" key="13">
    <source>
        <dbReference type="ARBA" id="ARBA00061137"/>
    </source>
</evidence>
<organism evidence="20 21">
    <name type="scientific">Penicillium brevicompactum</name>
    <dbReference type="NCBI Taxonomy" id="5074"/>
    <lineage>
        <taxon>Eukaryota</taxon>
        <taxon>Fungi</taxon>
        <taxon>Dikarya</taxon>
        <taxon>Ascomycota</taxon>
        <taxon>Pezizomycotina</taxon>
        <taxon>Eurotiomycetes</taxon>
        <taxon>Eurotiomycetidae</taxon>
        <taxon>Eurotiales</taxon>
        <taxon>Aspergillaceae</taxon>
        <taxon>Penicillium</taxon>
    </lineage>
</organism>
<evidence type="ECO:0000256" key="3">
    <source>
        <dbReference type="ARBA" id="ARBA00004569"/>
    </source>
</evidence>
<evidence type="ECO:0000256" key="16">
    <source>
        <dbReference type="ARBA" id="ARBA00068515"/>
    </source>
</evidence>
<comment type="similarity">
    <text evidence="13">In the C-terminal section; belongs to the FMN-dependent alpha-hydroxy acid dehydrogenase family.</text>
</comment>
<evidence type="ECO:0000313" key="21">
    <source>
        <dbReference type="Proteomes" id="UP001148299"/>
    </source>
</evidence>
<evidence type="ECO:0000256" key="7">
    <source>
        <dbReference type="ARBA" id="ARBA00022643"/>
    </source>
</evidence>
<sequence>MSSFTLEEGNFETPHARKLLGDTIREGLRCRTTDFQSTSFLVLTEYQKVTNFLQEHPGGAQAILRSAGRDATEDFDLIHPAETLGDIQSLYLGTCQQQKAASQHQRVKQEPEFLLNTLLNLEEIEAAATKVISKKGWAYYYSASDDKISKRVNTEAYRQILFRPRVFVDCRNCDLDVTILGHKVGLPLFVSPTAMARLGHPTGEAGIAEGCRPFDALQIIANNSSVSPEDVVAHASPTQIFGWQLYVQLNRKSSEDMLARVNVLDQVKFIVLTLDAPVAGKREDDERFNIQNNSSGSVTTQLFAGTDPSLTWSDTLKWLAQHTTKPVALKGIQTHEDALLAIQYAPFVKAIVLSNHGGRSLDTAPPAVHTLLEIRENCPEVFSKVEVWVDGGIRRGTDAIKALCLGAKCVGIGRPALWGLAAGGPQGVERTLKILSDEMKTSMRLLGAQNVEDLGPHHVNTTVVRQQIYKPLVAAGQDLGALKGKL</sequence>
<comment type="subunit">
    <text evidence="4">Homotetramer.</text>
</comment>
<dbReference type="SUPFAM" id="SSF55856">
    <property type="entry name" value="Cytochrome b5-like heme/steroid binding domain"/>
    <property type="match status" value="1"/>
</dbReference>
<dbReference type="InterPro" id="IPR001199">
    <property type="entry name" value="Cyt_B5-like_heme/steroid-bd"/>
</dbReference>
<dbReference type="AlphaFoldDB" id="A0A9W9UHW9"/>
<accession>A0A9W9UHW9</accession>
<feature type="domain" description="FMN hydroxy acid dehydrogenase" evidence="19">
    <location>
        <begin position="113"/>
        <end position="464"/>
    </location>
</feature>
<dbReference type="GO" id="GO:0004460">
    <property type="term" value="F:L-lactate dehydrogenase (cytochrome) activity"/>
    <property type="evidence" value="ECO:0007669"/>
    <property type="project" value="UniProtKB-EC"/>
</dbReference>
<dbReference type="EC" id="1.1.2.3" evidence="15"/>
<evidence type="ECO:0000256" key="5">
    <source>
        <dbReference type="ARBA" id="ARBA00022617"/>
    </source>
</evidence>
<comment type="cofactor">
    <cofactor evidence="2">
        <name>heme b</name>
        <dbReference type="ChEBI" id="CHEBI:60344"/>
    </cofactor>
</comment>
<comment type="subcellular location">
    <subcellularLocation>
        <location evidence="3">Mitochondrion intermembrane space</location>
    </subcellularLocation>
</comment>
<comment type="similarity">
    <text evidence="17">Belongs to the cytochrome b5 family.</text>
</comment>
<evidence type="ECO:0000256" key="12">
    <source>
        <dbReference type="ARBA" id="ARBA00052399"/>
    </source>
</evidence>
<evidence type="ECO:0000256" key="11">
    <source>
        <dbReference type="ARBA" id="ARBA00023128"/>
    </source>
</evidence>
<evidence type="ECO:0000256" key="4">
    <source>
        <dbReference type="ARBA" id="ARBA00011881"/>
    </source>
</evidence>
<protein>
    <recommendedName>
        <fullName evidence="16">L-lactate dehydrogenase (cytochrome)</fullName>
        <ecNumber evidence="15">1.1.2.3</ecNumber>
    </recommendedName>
</protein>
<keyword evidence="7" id="KW-0288">FMN</keyword>
<dbReference type="PANTHER" id="PTHR10578:SF82">
    <property type="entry name" value="CYTOCHROME B2, PUTATIVE (AFU_ORTHOLOGUE AFUA_1G07200)-RELATED"/>
    <property type="match status" value="1"/>
</dbReference>
<dbReference type="SUPFAM" id="SSF51395">
    <property type="entry name" value="FMN-linked oxidoreductases"/>
    <property type="match status" value="1"/>
</dbReference>
<keyword evidence="10 17" id="KW-0408">Iron</keyword>
<evidence type="ECO:0000256" key="8">
    <source>
        <dbReference type="ARBA" id="ARBA00022723"/>
    </source>
</evidence>
<evidence type="ECO:0000256" key="2">
    <source>
        <dbReference type="ARBA" id="ARBA00001970"/>
    </source>
</evidence>
<keyword evidence="21" id="KW-1185">Reference proteome</keyword>
<dbReference type="Gene3D" id="3.20.20.70">
    <property type="entry name" value="Aldolase class I"/>
    <property type="match status" value="1"/>
</dbReference>
<evidence type="ECO:0000256" key="17">
    <source>
        <dbReference type="RuleBase" id="RU362121"/>
    </source>
</evidence>
<dbReference type="GO" id="GO:0005758">
    <property type="term" value="C:mitochondrial intermembrane space"/>
    <property type="evidence" value="ECO:0007669"/>
    <property type="project" value="UniProtKB-SubCell"/>
</dbReference>
<evidence type="ECO:0000313" key="20">
    <source>
        <dbReference type="EMBL" id="KAJ5341778.1"/>
    </source>
</evidence>
<comment type="catalytic activity">
    <reaction evidence="12">
        <text>(S)-lactate + 2 Fe(III)-[cytochrome c] = 2 Fe(II)-[cytochrome c] + pyruvate + 2 H(+)</text>
        <dbReference type="Rhea" id="RHEA:19909"/>
        <dbReference type="Rhea" id="RHEA-COMP:10350"/>
        <dbReference type="Rhea" id="RHEA-COMP:14399"/>
        <dbReference type="ChEBI" id="CHEBI:15361"/>
        <dbReference type="ChEBI" id="CHEBI:15378"/>
        <dbReference type="ChEBI" id="CHEBI:16651"/>
        <dbReference type="ChEBI" id="CHEBI:29033"/>
        <dbReference type="ChEBI" id="CHEBI:29034"/>
        <dbReference type="EC" id="1.1.2.3"/>
    </reaction>
    <physiologicalReaction direction="left-to-right" evidence="12">
        <dbReference type="Rhea" id="RHEA:19910"/>
    </physiologicalReaction>
</comment>
<dbReference type="PROSITE" id="PS50255">
    <property type="entry name" value="CYTOCHROME_B5_2"/>
    <property type="match status" value="1"/>
</dbReference>
<dbReference type="Pfam" id="PF00173">
    <property type="entry name" value="Cyt-b5"/>
    <property type="match status" value="1"/>
</dbReference>
<dbReference type="InterPro" id="IPR013785">
    <property type="entry name" value="Aldolase_TIM"/>
</dbReference>
<evidence type="ECO:0000256" key="6">
    <source>
        <dbReference type="ARBA" id="ARBA00022630"/>
    </source>
</evidence>
<dbReference type="InterPro" id="IPR000262">
    <property type="entry name" value="FMN-dep_DH"/>
</dbReference>
<feature type="domain" description="Cytochrome b5 heme-binding" evidence="18">
    <location>
        <begin position="49"/>
        <end position="96"/>
    </location>
</feature>
<dbReference type="PROSITE" id="PS00191">
    <property type="entry name" value="CYTOCHROME_B5_1"/>
    <property type="match status" value="1"/>
</dbReference>
<dbReference type="InterPro" id="IPR037396">
    <property type="entry name" value="FMN_HAD"/>
</dbReference>
<dbReference type="Proteomes" id="UP001148299">
    <property type="component" value="Unassembled WGS sequence"/>
</dbReference>
<dbReference type="PANTHER" id="PTHR10578">
    <property type="entry name" value="S -2-HYDROXY-ACID OXIDASE-RELATED"/>
    <property type="match status" value="1"/>
</dbReference>
<name>A0A9W9UHW9_PENBR</name>
<dbReference type="InterPro" id="IPR036400">
    <property type="entry name" value="Cyt_B5-like_heme/steroid_sf"/>
</dbReference>
<evidence type="ECO:0000256" key="14">
    <source>
        <dbReference type="ARBA" id="ARBA00061589"/>
    </source>
</evidence>
<keyword evidence="6" id="KW-0285">Flavoprotein</keyword>
<dbReference type="GO" id="GO:0020037">
    <property type="term" value="F:heme binding"/>
    <property type="evidence" value="ECO:0007669"/>
    <property type="project" value="UniProtKB-UniRule"/>
</dbReference>
<evidence type="ECO:0000259" key="18">
    <source>
        <dbReference type="PROSITE" id="PS50255"/>
    </source>
</evidence>
<dbReference type="PRINTS" id="PR00363">
    <property type="entry name" value="CYTOCHROMEB5"/>
</dbReference>
<dbReference type="CDD" id="cd02922">
    <property type="entry name" value="FCB2_FMN"/>
    <property type="match status" value="1"/>
</dbReference>
<dbReference type="EMBL" id="JAPZBR010000008">
    <property type="protein sequence ID" value="KAJ5341778.1"/>
    <property type="molecule type" value="Genomic_DNA"/>
</dbReference>
<dbReference type="PROSITE" id="PS51349">
    <property type="entry name" value="FMN_HYDROXY_ACID_DH_2"/>
    <property type="match status" value="1"/>
</dbReference>
<reference evidence="20" key="1">
    <citation type="submission" date="2022-12" db="EMBL/GenBank/DDBJ databases">
        <authorList>
            <person name="Petersen C."/>
        </authorList>
    </citation>
    <scope>NUCLEOTIDE SEQUENCE</scope>
    <source>
        <strain evidence="20">IBT 35675</strain>
    </source>
</reference>